<dbReference type="InterPro" id="IPR001986">
    <property type="entry name" value="Enolpyruvate_Tfrase_dom"/>
</dbReference>
<evidence type="ECO:0000256" key="3">
    <source>
        <dbReference type="ARBA" id="ARBA00022490"/>
    </source>
</evidence>
<dbReference type="EMBL" id="QMAP01000004">
    <property type="protein sequence ID" value="RXI49463.1"/>
    <property type="molecule type" value="Genomic_DNA"/>
</dbReference>
<feature type="binding site" evidence="8">
    <location>
        <position position="177"/>
    </location>
    <ligand>
        <name>3-phosphoshikimate</name>
        <dbReference type="ChEBI" id="CHEBI:145989"/>
    </ligand>
</feature>
<dbReference type="CDD" id="cd01556">
    <property type="entry name" value="EPSP_synthase"/>
    <property type="match status" value="1"/>
</dbReference>
<dbReference type="InterPro" id="IPR013792">
    <property type="entry name" value="RNA3'P_cycl/enolpyr_Trfase_a/b"/>
</dbReference>
<dbReference type="Pfam" id="PF00275">
    <property type="entry name" value="EPSP_synthase"/>
    <property type="match status" value="1"/>
</dbReference>
<dbReference type="PROSITE" id="PS00885">
    <property type="entry name" value="EPSP_SYNTHASE_2"/>
    <property type="match status" value="1"/>
</dbReference>
<keyword evidence="3 8" id="KW-0963">Cytoplasm</keyword>
<feature type="binding site" evidence="8">
    <location>
        <position position="322"/>
    </location>
    <ligand>
        <name>3-phosphoshikimate</name>
        <dbReference type="ChEBI" id="CHEBI:145989"/>
    </ligand>
</feature>
<dbReference type="HAMAP" id="MF_00210">
    <property type="entry name" value="EPSP_synth"/>
    <property type="match status" value="1"/>
</dbReference>
<dbReference type="FunFam" id="3.65.10.10:FF:000005">
    <property type="entry name" value="3-phosphoshikimate 1-carboxyvinyltransferase"/>
    <property type="match status" value="1"/>
</dbReference>
<feature type="binding site" evidence="8">
    <location>
        <position position="31"/>
    </location>
    <ligand>
        <name>phosphoenolpyruvate</name>
        <dbReference type="ChEBI" id="CHEBI:58702"/>
    </ligand>
</feature>
<dbReference type="RefSeq" id="WP_129030146.1">
    <property type="nucleotide sequence ID" value="NZ_QMAP01000004.1"/>
</dbReference>
<feature type="binding site" evidence="8">
    <location>
        <position position="175"/>
    </location>
    <ligand>
        <name>3-phosphoshikimate</name>
        <dbReference type="ChEBI" id="CHEBI:145989"/>
    </ligand>
</feature>
<feature type="binding site" evidence="8">
    <location>
        <position position="103"/>
    </location>
    <ligand>
        <name>phosphoenolpyruvate</name>
        <dbReference type="ChEBI" id="CHEBI:58702"/>
    </ligand>
</feature>
<evidence type="ECO:0000256" key="8">
    <source>
        <dbReference type="HAMAP-Rule" id="MF_00210"/>
    </source>
</evidence>
<comment type="subcellular location">
    <subcellularLocation>
        <location evidence="8">Cytoplasm</location>
    </subcellularLocation>
</comment>
<sequence length="439" mass="49279">MHKEETFNQCALTINGYKSEVKKTYELPGDKSVGHRSLLIGALPKGEYKIRNFPQSRDCLTTLRIMEELGVKVKVLKDYILVNSPGYENFKKKIDYIDCGNSGTTSRLIAGILAGVGVETNLVGDKSLSIRPMKRIVDPLSSMGANIEMEKDHMPLIFKGNGELKGIDYTMKIASAQVKSCILLAGFLSEGVTKVRELSPTRDHTERMLKYIGGNIKIENKEIEIENSTIKSKDIYVPGDISSAAYIIACAILGEDCEIILENVLLNENRRKYLDLLKKMGANLKYLEKNQCNGEHVGNILVKSSFLKGISIGKEITPYIIDEIPIISLIASFAEGKTIFENVEELKYKESDRIKAIMVNLKSLGVKTELVENNLIIYGGLSKINKEINIKTFNDHRIALTFLCSAMRNSEKTYIDNWDCVAISFPNSLNYFKDFFRIN</sequence>
<evidence type="ECO:0000256" key="7">
    <source>
        <dbReference type="ARBA" id="ARBA00044633"/>
    </source>
</evidence>
<feature type="binding site" evidence="8">
    <location>
        <position position="177"/>
    </location>
    <ligand>
        <name>phosphoenolpyruvate</name>
        <dbReference type="ChEBI" id="CHEBI:58702"/>
    </ligand>
</feature>
<comment type="subunit">
    <text evidence="8">Monomer.</text>
</comment>
<proteinExistence type="inferred from homology"/>
<comment type="pathway">
    <text evidence="1 8">Metabolic intermediate biosynthesis; chorismate biosynthesis; chorismate from D-erythrose 4-phosphate and phosphoenolpyruvate: step 6/7.</text>
</comment>
<evidence type="ECO:0000256" key="1">
    <source>
        <dbReference type="ARBA" id="ARBA00004811"/>
    </source>
</evidence>
<evidence type="ECO:0000256" key="6">
    <source>
        <dbReference type="ARBA" id="ARBA00023141"/>
    </source>
</evidence>
<dbReference type="PANTHER" id="PTHR21090">
    <property type="entry name" value="AROM/DEHYDROQUINATE SYNTHASE"/>
    <property type="match status" value="1"/>
</dbReference>
<dbReference type="InterPro" id="IPR036968">
    <property type="entry name" value="Enolpyruvate_Tfrase_sf"/>
</dbReference>
<feature type="binding site" evidence="8">
    <location>
        <position position="36"/>
    </location>
    <ligand>
        <name>3-phosphoshikimate</name>
        <dbReference type="ChEBI" id="CHEBI:145989"/>
    </ligand>
</feature>
<keyword evidence="6 8" id="KW-0057">Aromatic amino acid biosynthesis</keyword>
<feature type="binding site" evidence="8">
    <location>
        <position position="32"/>
    </location>
    <ligand>
        <name>3-phosphoshikimate</name>
        <dbReference type="ChEBI" id="CHEBI:145989"/>
    </ligand>
</feature>
<dbReference type="SUPFAM" id="SSF55205">
    <property type="entry name" value="EPT/RTPC-like"/>
    <property type="match status" value="1"/>
</dbReference>
<dbReference type="AlphaFoldDB" id="A0A4Q0VEM6"/>
<dbReference type="EC" id="2.5.1.19" evidence="8"/>
<evidence type="ECO:0000256" key="4">
    <source>
        <dbReference type="ARBA" id="ARBA00022605"/>
    </source>
</evidence>
<evidence type="ECO:0000256" key="5">
    <source>
        <dbReference type="ARBA" id="ARBA00022679"/>
    </source>
</evidence>
<protein>
    <recommendedName>
        <fullName evidence="8">3-phosphoshikimate 1-carboxyvinyltransferase</fullName>
        <ecNumber evidence="8">2.5.1.19</ecNumber>
    </recommendedName>
    <alternativeName>
        <fullName evidence="8">5-enolpyruvylshikimate-3-phosphate synthase</fullName>
        <shortName evidence="8">EPSP synthase</shortName>
        <shortName evidence="8">EPSPS</shortName>
    </alternativeName>
</protein>
<evidence type="ECO:0000259" key="9">
    <source>
        <dbReference type="Pfam" id="PF00275"/>
    </source>
</evidence>
<evidence type="ECO:0000256" key="2">
    <source>
        <dbReference type="ARBA" id="ARBA00009948"/>
    </source>
</evidence>
<comment type="caution">
    <text evidence="8">Lacks conserved residue(s) required for the propagation of feature annotation.</text>
</comment>
<dbReference type="PROSITE" id="PS00104">
    <property type="entry name" value="EPSP_SYNTHASE_1"/>
    <property type="match status" value="1"/>
</dbReference>
<dbReference type="UniPathway" id="UPA00053">
    <property type="reaction ID" value="UER00089"/>
</dbReference>
<comment type="caution">
    <text evidence="10">The sequence shown here is derived from an EMBL/GenBank/DDBJ whole genome shotgun (WGS) entry which is preliminary data.</text>
</comment>
<feature type="binding site" evidence="8">
    <location>
        <position position="397"/>
    </location>
    <ligand>
        <name>phosphoenolpyruvate</name>
        <dbReference type="ChEBI" id="CHEBI:58702"/>
    </ligand>
</feature>
<feature type="domain" description="Enolpyruvate transferase" evidence="9">
    <location>
        <begin position="19"/>
        <end position="427"/>
    </location>
</feature>
<keyword evidence="5 8" id="KW-0808">Transferase</keyword>
<dbReference type="GO" id="GO:0008652">
    <property type="term" value="P:amino acid biosynthetic process"/>
    <property type="evidence" value="ECO:0007669"/>
    <property type="project" value="UniProtKB-KW"/>
</dbReference>
<gene>
    <name evidence="8 10" type="primary">aroA</name>
    <name evidence="10" type="ORF">DP130_05250</name>
</gene>
<dbReference type="Proteomes" id="UP000290921">
    <property type="component" value="Unassembled WGS sequence"/>
</dbReference>
<dbReference type="GO" id="GO:0009073">
    <property type="term" value="P:aromatic amino acid family biosynthetic process"/>
    <property type="evidence" value="ECO:0007669"/>
    <property type="project" value="UniProtKB-KW"/>
</dbReference>
<feature type="binding site" evidence="8">
    <location>
        <position position="31"/>
    </location>
    <ligand>
        <name>3-phosphoshikimate</name>
        <dbReference type="ChEBI" id="CHEBI:145989"/>
    </ligand>
</feature>
<dbReference type="PANTHER" id="PTHR21090:SF5">
    <property type="entry name" value="PENTAFUNCTIONAL AROM POLYPEPTIDE"/>
    <property type="match status" value="1"/>
</dbReference>
<feature type="active site" description="Proton acceptor" evidence="8">
    <location>
        <position position="322"/>
    </location>
</feature>
<accession>A0A4Q0VEM6</accession>
<reference evidence="10 11" key="1">
    <citation type="submission" date="2018-06" db="EMBL/GenBank/DDBJ databases">
        <title>Genome conservation of Clostridium tetani.</title>
        <authorList>
            <person name="Bruggemann H."/>
            <person name="Popoff M.R."/>
        </authorList>
    </citation>
    <scope>NUCLEOTIDE SEQUENCE [LARGE SCALE GENOMIC DNA]</scope>
    <source>
        <strain evidence="10 11">2017.061</strain>
    </source>
</reference>
<evidence type="ECO:0000313" key="11">
    <source>
        <dbReference type="Proteomes" id="UP000290921"/>
    </source>
</evidence>
<dbReference type="GO" id="GO:0009423">
    <property type="term" value="P:chorismate biosynthetic process"/>
    <property type="evidence" value="ECO:0007669"/>
    <property type="project" value="UniProtKB-UniRule"/>
</dbReference>
<organism evidence="10 11">
    <name type="scientific">Clostridium tetani</name>
    <dbReference type="NCBI Taxonomy" id="1513"/>
    <lineage>
        <taxon>Bacteria</taxon>
        <taxon>Bacillati</taxon>
        <taxon>Bacillota</taxon>
        <taxon>Clostridia</taxon>
        <taxon>Eubacteriales</taxon>
        <taxon>Clostridiaceae</taxon>
        <taxon>Clostridium</taxon>
    </lineage>
</organism>
<name>A0A4Q0VEM6_CLOTA</name>
<feature type="binding site" evidence="8">
    <location>
        <position position="131"/>
    </location>
    <ligand>
        <name>phosphoenolpyruvate</name>
        <dbReference type="ChEBI" id="CHEBI:58702"/>
    </ligand>
</feature>
<evidence type="ECO:0000313" key="10">
    <source>
        <dbReference type="EMBL" id="RXI49463.1"/>
    </source>
</evidence>
<keyword evidence="4 8" id="KW-0028">Amino-acid biosynthesis</keyword>
<comment type="similarity">
    <text evidence="2 8">Belongs to the EPSP synthase family.</text>
</comment>
<dbReference type="InterPro" id="IPR023193">
    <property type="entry name" value="EPSP_synthase_CS"/>
</dbReference>
<dbReference type="GO" id="GO:0005737">
    <property type="term" value="C:cytoplasm"/>
    <property type="evidence" value="ECO:0007669"/>
    <property type="project" value="UniProtKB-SubCell"/>
</dbReference>
<comment type="catalytic activity">
    <reaction evidence="7">
        <text>3-phosphoshikimate + phosphoenolpyruvate = 5-O-(1-carboxyvinyl)-3-phosphoshikimate + phosphate</text>
        <dbReference type="Rhea" id="RHEA:21256"/>
        <dbReference type="ChEBI" id="CHEBI:43474"/>
        <dbReference type="ChEBI" id="CHEBI:57701"/>
        <dbReference type="ChEBI" id="CHEBI:58702"/>
        <dbReference type="ChEBI" id="CHEBI:145989"/>
        <dbReference type="EC" id="2.5.1.19"/>
    </reaction>
    <physiologicalReaction direction="left-to-right" evidence="7">
        <dbReference type="Rhea" id="RHEA:21257"/>
    </physiologicalReaction>
</comment>
<dbReference type="Gene3D" id="3.65.10.10">
    <property type="entry name" value="Enolpyruvate transferase domain"/>
    <property type="match status" value="2"/>
</dbReference>
<feature type="binding site" evidence="8">
    <location>
        <position position="349"/>
    </location>
    <ligand>
        <name>3-phosphoshikimate</name>
        <dbReference type="ChEBI" id="CHEBI:145989"/>
    </ligand>
</feature>
<dbReference type="PIRSF" id="PIRSF000505">
    <property type="entry name" value="EPSPS"/>
    <property type="match status" value="1"/>
</dbReference>
<dbReference type="InterPro" id="IPR006264">
    <property type="entry name" value="EPSP_synthase"/>
</dbReference>
<comment type="function">
    <text evidence="8">Catalyzes the transfer of the enolpyruvyl moiety of phosphoenolpyruvate (PEP) to the 5-hydroxyl of shikimate-3-phosphate (S3P) to produce enolpyruvyl shikimate-3-phosphate and inorganic phosphate.</text>
</comment>
<dbReference type="GO" id="GO:0003866">
    <property type="term" value="F:3-phosphoshikimate 1-carboxyvinyltransferase activity"/>
    <property type="evidence" value="ECO:0007669"/>
    <property type="project" value="UniProtKB-UniRule"/>
</dbReference>
<feature type="binding site" evidence="8">
    <location>
        <position position="353"/>
    </location>
    <ligand>
        <name>phosphoenolpyruvate</name>
        <dbReference type="ChEBI" id="CHEBI:58702"/>
    </ligand>
</feature>
<dbReference type="NCBIfam" id="TIGR01356">
    <property type="entry name" value="aroA"/>
    <property type="match status" value="1"/>
</dbReference>